<name>A0A328WRB4_9FLAO</name>
<dbReference type="OrthoDB" id="9783488at2"/>
<dbReference type="Proteomes" id="UP000249518">
    <property type="component" value="Unassembled WGS sequence"/>
</dbReference>
<keyword evidence="1" id="KW-0732">Signal</keyword>
<dbReference type="InterPro" id="IPR050811">
    <property type="entry name" value="Phosphate_ABC_transporter"/>
</dbReference>
<proteinExistence type="predicted"/>
<evidence type="ECO:0000313" key="3">
    <source>
        <dbReference type="EMBL" id="RAR47646.1"/>
    </source>
</evidence>
<reference evidence="3 4" key="1">
    <citation type="submission" date="2018-06" db="EMBL/GenBank/DDBJ databases">
        <title>Genomic Encyclopedia of Type Strains, Phase III (KMG-III): the genomes of soil and plant-associated and newly described type strains.</title>
        <authorList>
            <person name="Whitman W."/>
        </authorList>
    </citation>
    <scope>NUCLEOTIDE SEQUENCE [LARGE SCALE GENOMIC DNA]</scope>
    <source>
        <strain evidence="3 4">CGMCC 1.12504</strain>
    </source>
</reference>
<dbReference type="RefSeq" id="WP_112086318.1">
    <property type="nucleotide sequence ID" value="NZ_QLSV01000008.1"/>
</dbReference>
<dbReference type="PROSITE" id="PS51257">
    <property type="entry name" value="PROKAR_LIPOPROTEIN"/>
    <property type="match status" value="1"/>
</dbReference>
<accession>A0A328WRB4</accession>
<sequence>MKSFLFLVLFFLLSSCYNDNHTIKIKGSDTEVNLAVLLAERYHLENTSLLVSVSGGGSGLGIASLLNGNADIANSSRSIKYAERALFERKKIAIDSFVFAQDAIAFVVSDKLPIDSISTKTITNILNGNHQNWSSIIPLNQPITIYGRQSNSGTHDYVKSILGIQFSPHAMQMNGNAQIIEALKVDNSGFGYVSAGYVLNGNAAGLKILPVFHEDGNAFSPLDVDAIASGHYFFQRPLYQYYRKKDYQKIKPFLDFEKSETGAKIIQQSGYYPLNK</sequence>
<evidence type="ECO:0000256" key="1">
    <source>
        <dbReference type="ARBA" id="ARBA00022729"/>
    </source>
</evidence>
<dbReference type="InterPro" id="IPR024370">
    <property type="entry name" value="PBP_domain"/>
</dbReference>
<dbReference type="PANTHER" id="PTHR30570">
    <property type="entry name" value="PERIPLASMIC PHOSPHATE BINDING COMPONENT OF PHOSPHATE ABC TRANSPORTER"/>
    <property type="match status" value="1"/>
</dbReference>
<dbReference type="PANTHER" id="PTHR30570:SF1">
    <property type="entry name" value="PHOSPHATE-BINDING PROTEIN PSTS"/>
    <property type="match status" value="1"/>
</dbReference>
<dbReference type="SUPFAM" id="SSF53850">
    <property type="entry name" value="Periplasmic binding protein-like II"/>
    <property type="match status" value="1"/>
</dbReference>
<dbReference type="Pfam" id="PF12849">
    <property type="entry name" value="PBP_like_2"/>
    <property type="match status" value="1"/>
</dbReference>
<evidence type="ECO:0000313" key="4">
    <source>
        <dbReference type="Proteomes" id="UP000249518"/>
    </source>
</evidence>
<dbReference type="AlphaFoldDB" id="A0A328WRB4"/>
<dbReference type="EMBL" id="QLSV01000008">
    <property type="protein sequence ID" value="RAR47646.1"/>
    <property type="molecule type" value="Genomic_DNA"/>
</dbReference>
<dbReference type="Gene3D" id="3.40.190.10">
    <property type="entry name" value="Periplasmic binding protein-like II"/>
    <property type="match status" value="2"/>
</dbReference>
<keyword evidence="4" id="KW-1185">Reference proteome</keyword>
<feature type="domain" description="PBP" evidence="2">
    <location>
        <begin position="22"/>
        <end position="256"/>
    </location>
</feature>
<comment type="caution">
    <text evidence="3">The sequence shown here is derived from an EMBL/GenBank/DDBJ whole genome shotgun (WGS) entry which is preliminary data.</text>
</comment>
<organism evidence="3 4">
    <name type="scientific">Flavobacterium lacus</name>
    <dbReference type="NCBI Taxonomy" id="1353778"/>
    <lineage>
        <taxon>Bacteria</taxon>
        <taxon>Pseudomonadati</taxon>
        <taxon>Bacteroidota</taxon>
        <taxon>Flavobacteriia</taxon>
        <taxon>Flavobacteriales</taxon>
        <taxon>Flavobacteriaceae</taxon>
        <taxon>Flavobacterium</taxon>
    </lineage>
</organism>
<gene>
    <name evidence="3" type="ORF">B0I10_108149</name>
</gene>
<protein>
    <submittedName>
        <fullName evidence="3">Phosphate ABC transporter substrate-binding protein (PhoT family)</fullName>
    </submittedName>
</protein>
<evidence type="ECO:0000259" key="2">
    <source>
        <dbReference type="Pfam" id="PF12849"/>
    </source>
</evidence>